<accession>A0A0F8VZH1</accession>
<proteinExistence type="predicted"/>
<feature type="non-terminal residue" evidence="1">
    <location>
        <position position="1"/>
    </location>
</feature>
<name>A0A0F8VZH1_9ZZZZ</name>
<gene>
    <name evidence="1" type="ORF">LCGC14_3131650</name>
</gene>
<comment type="caution">
    <text evidence="1">The sequence shown here is derived from an EMBL/GenBank/DDBJ whole genome shotgun (WGS) entry which is preliminary data.</text>
</comment>
<protein>
    <submittedName>
        <fullName evidence="1">Uncharacterized protein</fullName>
    </submittedName>
</protein>
<dbReference type="EMBL" id="LAZR01068363">
    <property type="protein sequence ID" value="KKK49777.1"/>
    <property type="molecule type" value="Genomic_DNA"/>
</dbReference>
<organism evidence="1">
    <name type="scientific">marine sediment metagenome</name>
    <dbReference type="NCBI Taxonomy" id="412755"/>
    <lineage>
        <taxon>unclassified sequences</taxon>
        <taxon>metagenomes</taxon>
        <taxon>ecological metagenomes</taxon>
    </lineage>
</organism>
<dbReference type="AlphaFoldDB" id="A0A0F8VZH1"/>
<sequence>VPNFPPLTTINYSVAPANPIQAYILYEFVFGQAMVPHSFDVKIRHGASTLLNIIVSGRFTSFPTSTFAVIGHQQPALGIAATNLRLLTNYFELTSSFVTIATVDGYNLVIDALRRMHTSAKSEELAAEANTLLQSIPGIPPVAPREPI</sequence>
<reference evidence="1" key="1">
    <citation type="journal article" date="2015" name="Nature">
        <title>Complex archaea that bridge the gap between prokaryotes and eukaryotes.</title>
        <authorList>
            <person name="Spang A."/>
            <person name="Saw J.H."/>
            <person name="Jorgensen S.L."/>
            <person name="Zaremba-Niedzwiedzka K."/>
            <person name="Martijn J."/>
            <person name="Lind A.E."/>
            <person name="van Eijk R."/>
            <person name="Schleper C."/>
            <person name="Guy L."/>
            <person name="Ettema T.J."/>
        </authorList>
    </citation>
    <scope>NUCLEOTIDE SEQUENCE</scope>
</reference>
<evidence type="ECO:0000313" key="1">
    <source>
        <dbReference type="EMBL" id="KKK49777.1"/>
    </source>
</evidence>